<dbReference type="AlphaFoldDB" id="A0A1E5GET3"/>
<proteinExistence type="predicted"/>
<dbReference type="STRING" id="903984.BCR21_10640"/>
<dbReference type="RefSeq" id="WP_069646506.1">
    <property type="nucleotide sequence ID" value="NZ_MIJZ01000014.1"/>
</dbReference>
<accession>A0A1E5GET3</accession>
<comment type="caution">
    <text evidence="1">The sequence shown here is derived from an EMBL/GenBank/DDBJ whole genome shotgun (WGS) entry which is preliminary data.</text>
</comment>
<reference evidence="2" key="1">
    <citation type="submission" date="2016-09" db="EMBL/GenBank/DDBJ databases">
        <authorList>
            <person name="Gulvik C.A."/>
        </authorList>
    </citation>
    <scope>NUCLEOTIDE SEQUENCE [LARGE SCALE GENOMIC DNA]</scope>
    <source>
        <strain evidence="2">DSM 23328</strain>
    </source>
</reference>
<protein>
    <submittedName>
        <fullName evidence="1">Excisionase</fullName>
    </submittedName>
</protein>
<sequence length="78" mass="8685">MTNLALVNLDDLKVLMSEQAIPNEVWGTKQVADFLRISISTCKKEAISGNIPAVKVGAEWKFSSIALFEHVVRRKLKS</sequence>
<gene>
    <name evidence="1" type="ORF">BCR21_10640</name>
</gene>
<dbReference type="EMBL" id="MIJZ01000014">
    <property type="protein sequence ID" value="OEG10750.1"/>
    <property type="molecule type" value="Genomic_DNA"/>
</dbReference>
<dbReference type="OrthoDB" id="26294at2"/>
<name>A0A1E5GET3_9ENTE</name>
<keyword evidence="2" id="KW-1185">Reference proteome</keyword>
<evidence type="ECO:0000313" key="1">
    <source>
        <dbReference type="EMBL" id="OEG10750.1"/>
    </source>
</evidence>
<dbReference type="Proteomes" id="UP000094068">
    <property type="component" value="Unassembled WGS sequence"/>
</dbReference>
<organism evidence="1 2">
    <name type="scientific">Enterococcus ureasiticus</name>
    <dbReference type="NCBI Taxonomy" id="903984"/>
    <lineage>
        <taxon>Bacteria</taxon>
        <taxon>Bacillati</taxon>
        <taxon>Bacillota</taxon>
        <taxon>Bacilli</taxon>
        <taxon>Lactobacillales</taxon>
        <taxon>Enterococcaceae</taxon>
        <taxon>Enterococcus</taxon>
    </lineage>
</organism>
<evidence type="ECO:0000313" key="2">
    <source>
        <dbReference type="Proteomes" id="UP000094068"/>
    </source>
</evidence>